<feature type="non-terminal residue" evidence="2">
    <location>
        <position position="57"/>
    </location>
</feature>
<evidence type="ECO:0000256" key="1">
    <source>
        <dbReference type="SAM" id="MobiDB-lite"/>
    </source>
</evidence>
<name>A0ABN7XJY5_GIGMA</name>
<keyword evidence="3" id="KW-1185">Reference proteome</keyword>
<evidence type="ECO:0000313" key="3">
    <source>
        <dbReference type="Proteomes" id="UP000789901"/>
    </source>
</evidence>
<reference evidence="2 3" key="1">
    <citation type="submission" date="2021-06" db="EMBL/GenBank/DDBJ databases">
        <authorList>
            <person name="Kallberg Y."/>
            <person name="Tangrot J."/>
            <person name="Rosling A."/>
        </authorList>
    </citation>
    <scope>NUCLEOTIDE SEQUENCE [LARGE SCALE GENOMIC DNA]</scope>
    <source>
        <strain evidence="2 3">120-4 pot B 10/14</strain>
    </source>
</reference>
<comment type="caution">
    <text evidence="2">The sequence shown here is derived from an EMBL/GenBank/DDBJ whole genome shotgun (WGS) entry which is preliminary data.</text>
</comment>
<dbReference type="EMBL" id="CAJVQB010147993">
    <property type="protein sequence ID" value="CAG8855312.1"/>
    <property type="molecule type" value="Genomic_DNA"/>
</dbReference>
<dbReference type="Proteomes" id="UP000789901">
    <property type="component" value="Unassembled WGS sequence"/>
</dbReference>
<evidence type="ECO:0000313" key="2">
    <source>
        <dbReference type="EMBL" id="CAG8855312.1"/>
    </source>
</evidence>
<sequence>RALARRPVSLPVIINQCRKVRRKKTPPEKLVLISNPHQTREAKNMKSSVNQKNDNDN</sequence>
<feature type="non-terminal residue" evidence="2">
    <location>
        <position position="1"/>
    </location>
</feature>
<feature type="region of interest" description="Disordered" evidence="1">
    <location>
        <begin position="34"/>
        <end position="57"/>
    </location>
</feature>
<organism evidence="2 3">
    <name type="scientific">Gigaspora margarita</name>
    <dbReference type="NCBI Taxonomy" id="4874"/>
    <lineage>
        <taxon>Eukaryota</taxon>
        <taxon>Fungi</taxon>
        <taxon>Fungi incertae sedis</taxon>
        <taxon>Mucoromycota</taxon>
        <taxon>Glomeromycotina</taxon>
        <taxon>Glomeromycetes</taxon>
        <taxon>Diversisporales</taxon>
        <taxon>Gigasporaceae</taxon>
        <taxon>Gigaspora</taxon>
    </lineage>
</organism>
<feature type="compositionally biased region" description="Polar residues" evidence="1">
    <location>
        <begin position="45"/>
        <end position="57"/>
    </location>
</feature>
<protein>
    <submittedName>
        <fullName evidence="2">44814_t:CDS:1</fullName>
    </submittedName>
</protein>
<proteinExistence type="predicted"/>
<accession>A0ABN7XJY5</accession>
<gene>
    <name evidence="2" type="ORF">GMARGA_LOCUS44133</name>
</gene>